<reference evidence="3" key="1">
    <citation type="submission" date="2024-07" db="EMBL/GenBank/DDBJ databases">
        <title>Two chromosome-level genome assemblies of Korean endemic species Abeliophyllum distichum and Forsythia ovata (Oleaceae).</title>
        <authorList>
            <person name="Jang H."/>
        </authorList>
    </citation>
    <scope>NUCLEOTIDE SEQUENCE [LARGE SCALE GENOMIC DNA]</scope>
</reference>
<protein>
    <submittedName>
        <fullName evidence="2">Uncharacterized protein</fullName>
    </submittedName>
</protein>
<evidence type="ECO:0000313" key="2">
    <source>
        <dbReference type="EMBL" id="KAL2516110.1"/>
    </source>
</evidence>
<evidence type="ECO:0000256" key="1">
    <source>
        <dbReference type="SAM" id="MobiDB-lite"/>
    </source>
</evidence>
<dbReference type="Proteomes" id="UP001604277">
    <property type="component" value="Unassembled WGS sequence"/>
</dbReference>
<sequence length="158" mass="17902">MQMDADVVDDREVETAGYESAEDVRQQGEGDVETSVDTGVETMIEGDPEVPVDTRVETMEDDDDAEEAVEACKESDQTYGMMHNKILSRSHWYSVDVDIVKSTMFIYNPDRSYSMDDQIIADLQPMNKILPMLLKKFNIFIDALAIEWITTTSKQSNS</sequence>
<proteinExistence type="predicted"/>
<gene>
    <name evidence="2" type="ORF">Fot_30081</name>
</gene>
<evidence type="ECO:0000313" key="3">
    <source>
        <dbReference type="Proteomes" id="UP001604277"/>
    </source>
</evidence>
<accession>A0ABD1TUJ7</accession>
<dbReference type="AlphaFoldDB" id="A0ABD1TUJ7"/>
<feature type="region of interest" description="Disordered" evidence="1">
    <location>
        <begin position="1"/>
        <end position="34"/>
    </location>
</feature>
<name>A0ABD1TUJ7_9LAMI</name>
<organism evidence="2 3">
    <name type="scientific">Forsythia ovata</name>
    <dbReference type="NCBI Taxonomy" id="205694"/>
    <lineage>
        <taxon>Eukaryota</taxon>
        <taxon>Viridiplantae</taxon>
        <taxon>Streptophyta</taxon>
        <taxon>Embryophyta</taxon>
        <taxon>Tracheophyta</taxon>
        <taxon>Spermatophyta</taxon>
        <taxon>Magnoliopsida</taxon>
        <taxon>eudicotyledons</taxon>
        <taxon>Gunneridae</taxon>
        <taxon>Pentapetalae</taxon>
        <taxon>asterids</taxon>
        <taxon>lamiids</taxon>
        <taxon>Lamiales</taxon>
        <taxon>Oleaceae</taxon>
        <taxon>Forsythieae</taxon>
        <taxon>Forsythia</taxon>
    </lineage>
</organism>
<comment type="caution">
    <text evidence="2">The sequence shown here is derived from an EMBL/GenBank/DDBJ whole genome shotgun (WGS) entry which is preliminary data.</text>
</comment>
<keyword evidence="3" id="KW-1185">Reference proteome</keyword>
<dbReference type="EMBL" id="JBFOLJ010000008">
    <property type="protein sequence ID" value="KAL2516110.1"/>
    <property type="molecule type" value="Genomic_DNA"/>
</dbReference>